<dbReference type="AlphaFoldDB" id="A0AAE5NIQ0"/>
<comment type="caution">
    <text evidence="2">The sequence shown here is derived from an EMBL/GenBank/DDBJ whole genome shotgun (WGS) entry which is preliminary data.</text>
</comment>
<protein>
    <recommendedName>
        <fullName evidence="1">HipA-like kinase domain-containing protein</fullName>
    </recommendedName>
</protein>
<dbReference type="EMBL" id="NCWU01000004">
    <property type="protein sequence ID" value="PAK85887.1"/>
    <property type="molecule type" value="Genomic_DNA"/>
</dbReference>
<organism evidence="2 3">
    <name type="scientific">Rothia dentocariosa</name>
    <dbReference type="NCBI Taxonomy" id="2047"/>
    <lineage>
        <taxon>Bacteria</taxon>
        <taxon>Bacillati</taxon>
        <taxon>Actinomycetota</taxon>
        <taxon>Actinomycetes</taxon>
        <taxon>Micrococcales</taxon>
        <taxon>Micrococcaceae</taxon>
        <taxon>Rothia</taxon>
    </lineage>
</organism>
<evidence type="ECO:0000259" key="1">
    <source>
        <dbReference type="Pfam" id="PF20613"/>
    </source>
</evidence>
<dbReference type="Proteomes" id="UP000216195">
    <property type="component" value="Unassembled WGS sequence"/>
</dbReference>
<evidence type="ECO:0000313" key="3">
    <source>
        <dbReference type="Proteomes" id="UP000216195"/>
    </source>
</evidence>
<accession>A0AAE5NIQ0</accession>
<dbReference type="RefSeq" id="WP_095343381.1">
    <property type="nucleotide sequence ID" value="NZ_NCWU01000004.1"/>
</dbReference>
<evidence type="ECO:0000313" key="2">
    <source>
        <dbReference type="EMBL" id="PAK85887.1"/>
    </source>
</evidence>
<dbReference type="Pfam" id="PF20613">
    <property type="entry name" value="HipA_2"/>
    <property type="match status" value="1"/>
</dbReference>
<sequence length="251" mass="28795">MISDATLPHRVTMRYLIRMANTGESPVLCRCDDEQEYWCKSFELSINEDTVVNEIVSAEVGRAIGAPVCEWAIVNPEEFAGTSFEGKEISDAPLFGSRVVQTAQEKDTLDHLNRDGNQERIPRLVALWYLCNAVDIQVLYKQENDFQIFSFDHGYWFDSQEPPGRQLISFHQLAGRPEIPAIPGHIKKDNWQAAINAVDALEYSDLHHIIDMIPPEWNQLKQGMDEILRYVLGRKGYTIERLTHHMNQTSH</sequence>
<reference evidence="2 3" key="1">
    <citation type="submission" date="2017-04" db="EMBL/GenBank/DDBJ databases">
        <title>Kefir bacterial isolates.</title>
        <authorList>
            <person name="Kim Y."/>
            <person name="Blasche S."/>
            <person name="Patil K.R."/>
        </authorList>
    </citation>
    <scope>NUCLEOTIDE SEQUENCE [LARGE SCALE GENOMIC DNA]</scope>
    <source>
        <strain evidence="2 3">OG2-1</strain>
    </source>
</reference>
<dbReference type="InterPro" id="IPR046748">
    <property type="entry name" value="HipA_2"/>
</dbReference>
<proteinExistence type="predicted"/>
<name>A0AAE5NIQ0_9MICC</name>
<feature type="domain" description="HipA-like kinase" evidence="1">
    <location>
        <begin position="18"/>
        <end position="226"/>
    </location>
</feature>
<gene>
    <name evidence="2" type="ORF">B8W87_04835</name>
</gene>